<reference evidence="2" key="1">
    <citation type="journal article" date="2019" name="Int. J. Syst. Evol. Microbiol.">
        <title>The Global Catalogue of Microorganisms (GCM) 10K type strain sequencing project: providing services to taxonomists for standard genome sequencing and annotation.</title>
        <authorList>
            <consortium name="The Broad Institute Genomics Platform"/>
            <consortium name="The Broad Institute Genome Sequencing Center for Infectious Disease"/>
            <person name="Wu L."/>
            <person name="Ma J."/>
        </authorList>
    </citation>
    <scope>NUCLEOTIDE SEQUENCE [LARGE SCALE GENOMIC DNA]</scope>
    <source>
        <strain evidence="2">JCM 18283</strain>
    </source>
</reference>
<sequence>MITLKQYLPLVLLIAVWSSCTKPITYKEATDALIKKYDKTDFSLFKQFYIHYQSSGNYPNSKIYFAGVRVKGFNCAPYAVKHSKFIIMELFDISNKLVLQNNCPDYMSDNQIKHMTSAIDEYDFFMIEADSVGNVYIRPYKSNKHVLLRTVPSPQKAILKEFKHYKGRWYIHKSALPKLQSEQ</sequence>
<dbReference type="EMBL" id="BAABJI010000002">
    <property type="protein sequence ID" value="GAA4923080.1"/>
    <property type="molecule type" value="Genomic_DNA"/>
</dbReference>
<evidence type="ECO:0000313" key="2">
    <source>
        <dbReference type="Proteomes" id="UP001501436"/>
    </source>
</evidence>
<accession>A0ABP9FZR2</accession>
<gene>
    <name evidence="1" type="ORF">GCM10023313_28970</name>
</gene>
<proteinExistence type="predicted"/>
<dbReference type="Proteomes" id="UP001501436">
    <property type="component" value="Unassembled WGS sequence"/>
</dbReference>
<protein>
    <recommendedName>
        <fullName evidence="3">Lipoprotein</fullName>
    </recommendedName>
</protein>
<comment type="caution">
    <text evidence="1">The sequence shown here is derived from an EMBL/GenBank/DDBJ whole genome shotgun (WGS) entry which is preliminary data.</text>
</comment>
<dbReference type="PROSITE" id="PS51257">
    <property type="entry name" value="PROKAR_LIPOPROTEIN"/>
    <property type="match status" value="1"/>
</dbReference>
<dbReference type="RefSeq" id="WP_345331926.1">
    <property type="nucleotide sequence ID" value="NZ_BAABJI010000002.1"/>
</dbReference>
<organism evidence="1 2">
    <name type="scientific">Mucilaginibacter defluvii</name>
    <dbReference type="NCBI Taxonomy" id="1196019"/>
    <lineage>
        <taxon>Bacteria</taxon>
        <taxon>Pseudomonadati</taxon>
        <taxon>Bacteroidota</taxon>
        <taxon>Sphingobacteriia</taxon>
        <taxon>Sphingobacteriales</taxon>
        <taxon>Sphingobacteriaceae</taxon>
        <taxon>Mucilaginibacter</taxon>
    </lineage>
</organism>
<name>A0ABP9FZR2_9SPHI</name>
<evidence type="ECO:0000313" key="1">
    <source>
        <dbReference type="EMBL" id="GAA4923080.1"/>
    </source>
</evidence>
<evidence type="ECO:0008006" key="3">
    <source>
        <dbReference type="Google" id="ProtNLM"/>
    </source>
</evidence>
<keyword evidence="2" id="KW-1185">Reference proteome</keyword>